<evidence type="ECO:0000256" key="1">
    <source>
        <dbReference type="ARBA" id="ARBA00022434"/>
    </source>
</evidence>
<evidence type="ECO:0000313" key="8">
    <source>
        <dbReference type="Proteomes" id="UP001575652"/>
    </source>
</evidence>
<dbReference type="InterPro" id="IPR054581">
    <property type="entry name" value="EncFtn-like"/>
</dbReference>
<keyword evidence="8" id="KW-1185">Reference proteome</keyword>
<accession>A0ABV4URC9</accession>
<feature type="region of interest" description="Disordered" evidence="6">
    <location>
        <begin position="97"/>
        <end position="149"/>
    </location>
</feature>
<comment type="subcellular location">
    <subcellularLocation>
        <location evidence="4">Encapsulin nanocompartment</location>
    </subcellularLocation>
</comment>
<comment type="caution">
    <text evidence="7">The sequence shown here is derived from an EMBL/GenBank/DDBJ whole genome shotgun (WGS) entry which is preliminary data.</text>
</comment>
<reference evidence="7 8" key="1">
    <citation type="submission" date="2024-09" db="EMBL/GenBank/DDBJ databases">
        <authorList>
            <person name="Salinas-Garcia M.A."/>
            <person name="Prieme A."/>
        </authorList>
    </citation>
    <scope>NUCLEOTIDE SEQUENCE [LARGE SCALE GENOMIC DNA]</scope>
    <source>
        <strain evidence="7 8">DSM 21081</strain>
    </source>
</reference>
<sequence>MGFEQYHEPPAELSAETRTFARMCANLTEEAEAIGWYQQRISLETDPVARAIMEDSLGEEFKHFCMELEYLFRAKPQWGRTARGTLFQEGDIVVNGRAAEEAAGPDGGPPSGTVPSGNLPAGDGAPPVGPPPPPGSGSLGIGSLKGNAS</sequence>
<keyword evidence="3" id="KW-0408">Iron</keyword>
<dbReference type="RefSeq" id="WP_373973400.1">
    <property type="nucleotide sequence ID" value="NZ_JBHDLJ010000020.1"/>
</dbReference>
<evidence type="ECO:0000256" key="4">
    <source>
        <dbReference type="ARBA" id="ARBA00033738"/>
    </source>
</evidence>
<dbReference type="SUPFAM" id="SSF47240">
    <property type="entry name" value="Ferritin-like"/>
    <property type="match status" value="1"/>
</dbReference>
<evidence type="ECO:0000256" key="5">
    <source>
        <dbReference type="ARBA" id="ARBA00033787"/>
    </source>
</evidence>
<evidence type="ECO:0000313" key="7">
    <source>
        <dbReference type="EMBL" id="MFB0836223.1"/>
    </source>
</evidence>
<dbReference type="Pfam" id="PF22277">
    <property type="entry name" value="EncFtn-like"/>
    <property type="match status" value="1"/>
</dbReference>
<keyword evidence="2" id="KW-0479">Metal-binding</keyword>
<organism evidence="7 8">
    <name type="scientific">Arthrobacter halodurans</name>
    <dbReference type="NCBI Taxonomy" id="516699"/>
    <lineage>
        <taxon>Bacteria</taxon>
        <taxon>Bacillati</taxon>
        <taxon>Actinomycetota</taxon>
        <taxon>Actinomycetes</taxon>
        <taxon>Micrococcales</taxon>
        <taxon>Micrococcaceae</taxon>
        <taxon>Arthrobacter</taxon>
    </lineage>
</organism>
<evidence type="ECO:0000256" key="6">
    <source>
        <dbReference type="SAM" id="MobiDB-lite"/>
    </source>
</evidence>
<dbReference type="InterPro" id="IPR009078">
    <property type="entry name" value="Ferritin-like_SF"/>
</dbReference>
<protein>
    <recommendedName>
        <fullName evidence="9">Ferritin-like domain-containing protein</fullName>
    </recommendedName>
</protein>
<evidence type="ECO:0008006" key="9">
    <source>
        <dbReference type="Google" id="ProtNLM"/>
    </source>
</evidence>
<evidence type="ECO:0000256" key="3">
    <source>
        <dbReference type="ARBA" id="ARBA00023004"/>
    </source>
</evidence>
<name>A0ABV4URC9_9MICC</name>
<dbReference type="Proteomes" id="UP001575652">
    <property type="component" value="Unassembled WGS sequence"/>
</dbReference>
<proteinExistence type="predicted"/>
<gene>
    <name evidence="7" type="ORF">ACETWP_16660</name>
</gene>
<dbReference type="EMBL" id="JBHDLJ010000020">
    <property type="protein sequence ID" value="MFB0836223.1"/>
    <property type="molecule type" value="Genomic_DNA"/>
</dbReference>
<keyword evidence="5" id="KW-1284">Encapsulin nanocompartment</keyword>
<evidence type="ECO:0000256" key="2">
    <source>
        <dbReference type="ARBA" id="ARBA00022723"/>
    </source>
</evidence>
<keyword evidence="1" id="KW-0409">Iron storage</keyword>
<dbReference type="Gene3D" id="6.10.140.1960">
    <property type="match status" value="1"/>
</dbReference>